<dbReference type="InterPro" id="IPR022781">
    <property type="entry name" value="Flagellar_biosynth_FliO"/>
</dbReference>
<keyword evidence="9" id="KW-0282">Flagellum</keyword>
<keyword evidence="3 7" id="KW-1133">Transmembrane helix</keyword>
<dbReference type="GO" id="GO:0009425">
    <property type="term" value="C:bacterial-type flagellum basal body"/>
    <property type="evidence" value="ECO:0007669"/>
    <property type="project" value="UniProtKB-SubCell"/>
</dbReference>
<evidence type="ECO:0000256" key="7">
    <source>
        <dbReference type="RuleBase" id="RU362064"/>
    </source>
</evidence>
<keyword evidence="4 7" id="KW-0472">Membrane</keyword>
<evidence type="ECO:0000256" key="8">
    <source>
        <dbReference type="SAM" id="MobiDB-lite"/>
    </source>
</evidence>
<proteinExistence type="inferred from homology"/>
<dbReference type="Proteomes" id="UP000253204">
    <property type="component" value="Unassembled WGS sequence"/>
</dbReference>
<dbReference type="GO" id="GO:0005886">
    <property type="term" value="C:plasma membrane"/>
    <property type="evidence" value="ECO:0007669"/>
    <property type="project" value="UniProtKB-SubCell"/>
</dbReference>
<organism evidence="9 10">
    <name type="scientific">Vreelandella rituensis</name>
    <dbReference type="NCBI Taxonomy" id="2282306"/>
    <lineage>
        <taxon>Bacteria</taxon>
        <taxon>Pseudomonadati</taxon>
        <taxon>Pseudomonadota</taxon>
        <taxon>Gammaproteobacteria</taxon>
        <taxon>Oceanospirillales</taxon>
        <taxon>Halomonadaceae</taxon>
        <taxon>Vreelandella</taxon>
    </lineage>
</organism>
<dbReference type="AlphaFoldDB" id="A0A368TQV3"/>
<comment type="caution">
    <text evidence="9">The sequence shown here is derived from an EMBL/GenBank/DDBJ whole genome shotgun (WGS) entry which is preliminary data.</text>
</comment>
<reference evidence="9 10" key="1">
    <citation type="submission" date="2018-07" db="EMBL/GenBank/DDBJ databases">
        <title>Halomonas rutogse sp. nov., isolated from Lake TangqianCo on Tibetan Plateau.</title>
        <authorList>
            <person name="Lu H."/>
            <person name="Xing P."/>
            <person name="Wu Q."/>
        </authorList>
    </citation>
    <scope>NUCLEOTIDE SEQUENCE [LARGE SCALE GENOMIC DNA]</scope>
    <source>
        <strain evidence="9 10">TQ8S</strain>
    </source>
</reference>
<feature type="transmembrane region" description="Helical" evidence="7">
    <location>
        <begin position="34"/>
        <end position="51"/>
    </location>
</feature>
<name>A0A368TQV3_9GAMM</name>
<keyword evidence="1 7" id="KW-1003">Cell membrane</keyword>
<dbReference type="RefSeq" id="WP_114488141.1">
    <property type="nucleotide sequence ID" value="NZ_CBCSHM010000056.1"/>
</dbReference>
<evidence type="ECO:0000256" key="4">
    <source>
        <dbReference type="ARBA" id="ARBA00023136"/>
    </source>
</evidence>
<keyword evidence="2 7" id="KW-0812">Transmembrane</keyword>
<keyword evidence="5 7" id="KW-0975">Bacterial flagellum</keyword>
<keyword evidence="10" id="KW-1185">Reference proteome</keyword>
<protein>
    <recommendedName>
        <fullName evidence="7">Flagellar protein</fullName>
    </recommendedName>
</protein>
<dbReference type="InterPro" id="IPR052205">
    <property type="entry name" value="FliO/MopB"/>
</dbReference>
<dbReference type="PANTHER" id="PTHR38766:SF1">
    <property type="entry name" value="FLAGELLAR PROTEIN FLIO"/>
    <property type="match status" value="1"/>
</dbReference>
<dbReference type="PANTHER" id="PTHR38766">
    <property type="entry name" value="FLAGELLAR PROTEIN FLIO"/>
    <property type="match status" value="1"/>
</dbReference>
<keyword evidence="9" id="KW-0969">Cilium</keyword>
<feature type="compositionally biased region" description="Basic and acidic residues" evidence="8">
    <location>
        <begin position="104"/>
        <end position="114"/>
    </location>
</feature>
<dbReference type="EMBL" id="QPIJ01000056">
    <property type="protein sequence ID" value="RCV86990.1"/>
    <property type="molecule type" value="Genomic_DNA"/>
</dbReference>
<evidence type="ECO:0000256" key="2">
    <source>
        <dbReference type="ARBA" id="ARBA00022692"/>
    </source>
</evidence>
<evidence type="ECO:0000313" key="10">
    <source>
        <dbReference type="Proteomes" id="UP000253204"/>
    </source>
</evidence>
<comment type="similarity">
    <text evidence="6 7">Belongs to the FliO/MopB family.</text>
</comment>
<evidence type="ECO:0000256" key="3">
    <source>
        <dbReference type="ARBA" id="ARBA00022989"/>
    </source>
</evidence>
<sequence length="150" mass="15978">MSAETPSAQDSMPLEALGSGSDALLGMATLGKTAAALALVIAIILACTALLRRWNTQRFHHGAHIKIVGTSAVGNRERVVVVQVEDTWLVLGVGSGRITKLHELPVPERQDESHSSSQSGFSQRLAQSIKSYSKQKKGAPNAPSDSRHTQ</sequence>
<accession>A0A368TQV3</accession>
<dbReference type="Pfam" id="PF04347">
    <property type="entry name" value="FliO"/>
    <property type="match status" value="1"/>
</dbReference>
<gene>
    <name evidence="9" type="primary">fliO</name>
    <name evidence="9" type="ORF">DU506_17335</name>
</gene>
<evidence type="ECO:0000256" key="6">
    <source>
        <dbReference type="ARBA" id="ARBA00037937"/>
    </source>
</evidence>
<comment type="subcellular location">
    <subcellularLocation>
        <location evidence="7">Cell membrane</location>
    </subcellularLocation>
    <subcellularLocation>
        <location evidence="7">Bacterial flagellum basal body</location>
    </subcellularLocation>
</comment>
<evidence type="ECO:0000313" key="9">
    <source>
        <dbReference type="EMBL" id="RCV86990.1"/>
    </source>
</evidence>
<evidence type="ECO:0000256" key="5">
    <source>
        <dbReference type="ARBA" id="ARBA00023143"/>
    </source>
</evidence>
<dbReference type="GO" id="GO:0044781">
    <property type="term" value="P:bacterial-type flagellum organization"/>
    <property type="evidence" value="ECO:0007669"/>
    <property type="project" value="UniProtKB-UniRule"/>
</dbReference>
<evidence type="ECO:0000256" key="1">
    <source>
        <dbReference type="ARBA" id="ARBA00022475"/>
    </source>
</evidence>
<keyword evidence="9" id="KW-0966">Cell projection</keyword>
<dbReference type="NCBIfam" id="TIGR03500">
    <property type="entry name" value="FliO_TIGR"/>
    <property type="match status" value="1"/>
</dbReference>
<feature type="region of interest" description="Disordered" evidence="8">
    <location>
        <begin position="104"/>
        <end position="150"/>
    </location>
</feature>